<evidence type="ECO:0000313" key="2">
    <source>
        <dbReference type="Proteomes" id="UP001374535"/>
    </source>
</evidence>
<reference evidence="1 2" key="1">
    <citation type="journal article" date="2023" name="Life. Sci Alliance">
        <title>Evolutionary insights into 3D genome organization and epigenetic landscape of Vigna mungo.</title>
        <authorList>
            <person name="Junaid A."/>
            <person name="Singh B."/>
            <person name="Bhatia S."/>
        </authorList>
    </citation>
    <scope>NUCLEOTIDE SEQUENCE [LARGE SCALE GENOMIC DNA]</scope>
    <source>
        <strain evidence="1">Urdbean</strain>
    </source>
</reference>
<dbReference type="Proteomes" id="UP001374535">
    <property type="component" value="Chromosome 7"/>
</dbReference>
<proteinExistence type="predicted"/>
<accession>A0AAQ3RR30</accession>
<keyword evidence="2" id="KW-1185">Reference proteome</keyword>
<evidence type="ECO:0000313" key="1">
    <source>
        <dbReference type="EMBL" id="WVZ03377.1"/>
    </source>
</evidence>
<name>A0AAQ3RR30_VIGMU</name>
<dbReference type="EMBL" id="CP144694">
    <property type="protein sequence ID" value="WVZ03377.1"/>
    <property type="molecule type" value="Genomic_DNA"/>
</dbReference>
<dbReference type="AlphaFoldDB" id="A0AAQ3RR30"/>
<sequence length="215" mass="24247">MELVIGERFEVRNLERRLGRFREKEENLVFRKRDLMKKKKIACRANFSMFSSYLQHQRSAIPMMPPGFHYKHPVSLRMSPGIHSQGFSLLSRRCTDYKKRELIACRILSPTHQRRPAGFEVEIKGGVKVESDGGEEVDGGVEVDKDGGLEVGAHGCYLRTRVSAIWVVIMYVYGLLQVCVDDGDNDMVASGFGGGAFRSTAMVTTLVRTPLSPQY</sequence>
<protein>
    <submittedName>
        <fullName evidence="1">Uncharacterized protein</fullName>
    </submittedName>
</protein>
<organism evidence="1 2">
    <name type="scientific">Vigna mungo</name>
    <name type="common">Black gram</name>
    <name type="synonym">Phaseolus mungo</name>
    <dbReference type="NCBI Taxonomy" id="3915"/>
    <lineage>
        <taxon>Eukaryota</taxon>
        <taxon>Viridiplantae</taxon>
        <taxon>Streptophyta</taxon>
        <taxon>Embryophyta</taxon>
        <taxon>Tracheophyta</taxon>
        <taxon>Spermatophyta</taxon>
        <taxon>Magnoliopsida</taxon>
        <taxon>eudicotyledons</taxon>
        <taxon>Gunneridae</taxon>
        <taxon>Pentapetalae</taxon>
        <taxon>rosids</taxon>
        <taxon>fabids</taxon>
        <taxon>Fabales</taxon>
        <taxon>Fabaceae</taxon>
        <taxon>Papilionoideae</taxon>
        <taxon>50 kb inversion clade</taxon>
        <taxon>NPAAA clade</taxon>
        <taxon>indigoferoid/millettioid clade</taxon>
        <taxon>Phaseoleae</taxon>
        <taxon>Vigna</taxon>
    </lineage>
</organism>
<gene>
    <name evidence="1" type="ORF">V8G54_024183</name>
</gene>